<gene>
    <name evidence="2" type="ORF">CPB84DRAFT_46708</name>
</gene>
<dbReference type="PROSITE" id="PS00315">
    <property type="entry name" value="DEHYDRIN_1"/>
    <property type="match status" value="1"/>
</dbReference>
<proteinExistence type="predicted"/>
<dbReference type="InterPro" id="IPR046521">
    <property type="entry name" value="DUF6698"/>
</dbReference>
<accession>A0A9P5P332</accession>
<dbReference type="EMBL" id="JADNYJ010000001">
    <property type="protein sequence ID" value="KAF8914031.1"/>
    <property type="molecule type" value="Genomic_DNA"/>
</dbReference>
<feature type="region of interest" description="Disordered" evidence="1">
    <location>
        <begin position="1"/>
        <end position="58"/>
    </location>
</feature>
<organism evidence="2 3">
    <name type="scientific">Gymnopilus junonius</name>
    <name type="common">Spectacular rustgill mushroom</name>
    <name type="synonym">Gymnopilus spectabilis subsp. junonius</name>
    <dbReference type="NCBI Taxonomy" id="109634"/>
    <lineage>
        <taxon>Eukaryota</taxon>
        <taxon>Fungi</taxon>
        <taxon>Dikarya</taxon>
        <taxon>Basidiomycota</taxon>
        <taxon>Agaricomycotina</taxon>
        <taxon>Agaricomycetes</taxon>
        <taxon>Agaricomycetidae</taxon>
        <taxon>Agaricales</taxon>
        <taxon>Agaricineae</taxon>
        <taxon>Hymenogastraceae</taxon>
        <taxon>Gymnopilus</taxon>
    </lineage>
</organism>
<feature type="compositionally biased region" description="Basic residues" evidence="1">
    <location>
        <begin position="39"/>
        <end position="56"/>
    </location>
</feature>
<evidence type="ECO:0000313" key="2">
    <source>
        <dbReference type="EMBL" id="KAF8914031.1"/>
    </source>
</evidence>
<name>A0A9P5P332_GYMJU</name>
<feature type="compositionally biased region" description="Low complexity" evidence="1">
    <location>
        <begin position="1"/>
        <end position="27"/>
    </location>
</feature>
<sequence length="285" mass="32633">MPSSVCRSSSRSRSFSRSSSRSSSSSSSDEEENNTVAAGRKRKRKSGKKGKKKSKKKHDEFEDYRRFAQWYLRSDRAFIDYTQVLEYGIRFMAKQYGKLSKKKFAEKHAAELDAFFAMKDRISSFDELLKNKAFLDDFDRKHGLAKLMNDAAGSARGNDIKGLLDKGLVYLALELPQKKIEPPIPATLSKDKARGHHHVVFSRLLCPVRLLKEFDKNHDEYRRKILRGDVKFNDQDFPSMLYPLPDGYDPDDLEAGLLQNQTAVRQSGTWVKSQRNGADKPRSIV</sequence>
<reference evidence="2" key="1">
    <citation type="submission" date="2020-11" db="EMBL/GenBank/DDBJ databases">
        <authorList>
            <consortium name="DOE Joint Genome Institute"/>
            <person name="Ahrendt S."/>
            <person name="Riley R."/>
            <person name="Andreopoulos W."/>
            <person name="LaButti K."/>
            <person name="Pangilinan J."/>
            <person name="Ruiz-duenas F.J."/>
            <person name="Barrasa J.M."/>
            <person name="Sanchez-Garcia M."/>
            <person name="Camarero S."/>
            <person name="Miyauchi S."/>
            <person name="Serrano A."/>
            <person name="Linde D."/>
            <person name="Babiker R."/>
            <person name="Drula E."/>
            <person name="Ayuso-Fernandez I."/>
            <person name="Pacheco R."/>
            <person name="Padilla G."/>
            <person name="Ferreira P."/>
            <person name="Barriuso J."/>
            <person name="Kellner H."/>
            <person name="Castanera R."/>
            <person name="Alfaro M."/>
            <person name="Ramirez L."/>
            <person name="Pisabarro A.G."/>
            <person name="Kuo A."/>
            <person name="Tritt A."/>
            <person name="Lipzen A."/>
            <person name="He G."/>
            <person name="Yan M."/>
            <person name="Ng V."/>
            <person name="Cullen D."/>
            <person name="Martin F."/>
            <person name="Rosso M.-N."/>
            <person name="Henrissat B."/>
            <person name="Hibbett D."/>
            <person name="Martinez A.T."/>
            <person name="Grigoriev I.V."/>
        </authorList>
    </citation>
    <scope>NUCLEOTIDE SEQUENCE</scope>
    <source>
        <strain evidence="2">AH 44721</strain>
    </source>
</reference>
<keyword evidence="3" id="KW-1185">Reference proteome</keyword>
<dbReference type="InterPro" id="IPR030513">
    <property type="entry name" value="Dehydrin_CS"/>
</dbReference>
<dbReference type="Proteomes" id="UP000724874">
    <property type="component" value="Unassembled WGS sequence"/>
</dbReference>
<dbReference type="AlphaFoldDB" id="A0A9P5P332"/>
<protein>
    <submittedName>
        <fullName evidence="2">Uncharacterized protein</fullName>
    </submittedName>
</protein>
<comment type="caution">
    <text evidence="2">The sequence shown here is derived from an EMBL/GenBank/DDBJ whole genome shotgun (WGS) entry which is preliminary data.</text>
</comment>
<dbReference type="OrthoDB" id="3220614at2759"/>
<dbReference type="Pfam" id="PF20414">
    <property type="entry name" value="DUF6698"/>
    <property type="match status" value="1"/>
</dbReference>
<evidence type="ECO:0000256" key="1">
    <source>
        <dbReference type="SAM" id="MobiDB-lite"/>
    </source>
</evidence>
<evidence type="ECO:0000313" key="3">
    <source>
        <dbReference type="Proteomes" id="UP000724874"/>
    </source>
</evidence>